<gene>
    <name evidence="3" type="ordered locus">SL003B_0369</name>
</gene>
<dbReference type="AlphaFoldDB" id="F2J245"/>
<proteinExistence type="predicted"/>
<dbReference type="InterPro" id="IPR029063">
    <property type="entry name" value="SAM-dependent_MTases_sf"/>
</dbReference>
<protein>
    <submittedName>
        <fullName evidence="3">Methyltransferase protein</fullName>
    </submittedName>
</protein>
<dbReference type="KEGG" id="pgv:SL003B_0369"/>
<dbReference type="PANTHER" id="PTHR43648">
    <property type="entry name" value="ELECTRON TRANSFER FLAVOPROTEIN BETA SUBUNIT LYSINE METHYLTRANSFERASE"/>
    <property type="match status" value="1"/>
</dbReference>
<evidence type="ECO:0000256" key="2">
    <source>
        <dbReference type="ARBA" id="ARBA00022679"/>
    </source>
</evidence>
<evidence type="ECO:0000256" key="1">
    <source>
        <dbReference type="ARBA" id="ARBA00022603"/>
    </source>
</evidence>
<dbReference type="EMBL" id="CP002568">
    <property type="protein sequence ID" value="ADZ68805.1"/>
    <property type="molecule type" value="Genomic_DNA"/>
</dbReference>
<name>F2J245_POLGS</name>
<dbReference type="GO" id="GO:0032259">
    <property type="term" value="P:methylation"/>
    <property type="evidence" value="ECO:0007669"/>
    <property type="project" value="UniProtKB-KW"/>
</dbReference>
<dbReference type="GO" id="GO:0016279">
    <property type="term" value="F:protein-lysine N-methyltransferase activity"/>
    <property type="evidence" value="ECO:0007669"/>
    <property type="project" value="TreeGrafter"/>
</dbReference>
<reference evidence="3 4" key="1">
    <citation type="journal article" date="2011" name="J. Bacteriol.">
        <title>Complete genome sequence of Polymorphum gilvum SL003B-26A1T, a crude oil-degrading bacterium from oil-polluted saline soil.</title>
        <authorList>
            <person name="Li S.G."/>
            <person name="Tang Y.Q."/>
            <person name="Nie Y."/>
            <person name="Cai M."/>
            <person name="Wu X.L."/>
        </authorList>
    </citation>
    <scope>NUCLEOTIDE SEQUENCE [LARGE SCALE GENOMIC DNA]</scope>
    <source>
        <strain evidence="4">LMG 25793 / CGMCC 1.9160 / SL003B-26A1</strain>
    </source>
</reference>
<organism evidence="3 4">
    <name type="scientific">Polymorphum gilvum (strain LMG 25793 / CGMCC 1.9160 / SL003B-26A1)</name>
    <dbReference type="NCBI Taxonomy" id="991905"/>
    <lineage>
        <taxon>Bacteria</taxon>
        <taxon>Pseudomonadati</taxon>
        <taxon>Pseudomonadota</taxon>
        <taxon>Alphaproteobacteria</taxon>
        <taxon>Rhodobacterales</taxon>
        <taxon>Paracoccaceae</taxon>
        <taxon>Polymorphum</taxon>
    </lineage>
</organism>
<dbReference type="eggNOG" id="COG3897">
    <property type="taxonomic scope" value="Bacteria"/>
</dbReference>
<accession>F2J245</accession>
<dbReference type="SUPFAM" id="SSF53335">
    <property type="entry name" value="S-adenosyl-L-methionine-dependent methyltransferases"/>
    <property type="match status" value="1"/>
</dbReference>
<dbReference type="Pfam" id="PF06325">
    <property type="entry name" value="PrmA"/>
    <property type="match status" value="1"/>
</dbReference>
<dbReference type="Gene3D" id="3.40.50.150">
    <property type="entry name" value="Vaccinia Virus protein VP39"/>
    <property type="match status" value="1"/>
</dbReference>
<dbReference type="PATRIC" id="fig|991905.3.peg.378"/>
<keyword evidence="4" id="KW-1185">Reference proteome</keyword>
<dbReference type="InterPro" id="IPR050078">
    <property type="entry name" value="Ribosomal_L11_MeTrfase_PrmA"/>
</dbReference>
<evidence type="ECO:0000313" key="4">
    <source>
        <dbReference type="Proteomes" id="UP000008130"/>
    </source>
</evidence>
<keyword evidence="2 3" id="KW-0808">Transferase</keyword>
<dbReference type="HOGENOM" id="CLU_074455_1_0_5"/>
<evidence type="ECO:0000313" key="3">
    <source>
        <dbReference type="EMBL" id="ADZ68805.1"/>
    </source>
</evidence>
<dbReference type="STRING" id="991905.SL003B_0369"/>
<dbReference type="Proteomes" id="UP000008130">
    <property type="component" value="Chromosome"/>
</dbReference>
<keyword evidence="1 3" id="KW-0489">Methyltransferase</keyword>
<sequence length="224" mass="23702">MAGISDPVRFIRDNTVARPVPHAAEIRLQLADEAMELWQKTEDELGALGLPPPFWAFAWAGGQALARYLLDHPERVAGRSVLDFAAGSGIVGIAAKVAGARRVVAADIDAFAIAAIGVNADLNGVEIETVLGDLTGAAPPDADLLVCGDVFYELPMSRKVLAWLDRALEQGIEVLVGDPGRSYLPKDRLAHLATYTVPVVGALEDSETKKTSVYRLVVAHGAGA</sequence>
<dbReference type="PANTHER" id="PTHR43648:SF1">
    <property type="entry name" value="ELECTRON TRANSFER FLAVOPROTEIN BETA SUBUNIT LYSINE METHYLTRANSFERASE"/>
    <property type="match status" value="1"/>
</dbReference>